<proteinExistence type="inferred from homology"/>
<dbReference type="EMBL" id="JH668657">
    <property type="protein sequence ID" value="KAG6460129.1"/>
    <property type="molecule type" value="Genomic_DNA"/>
</dbReference>
<name>A0A922CVR7_MANSE</name>
<reference evidence="5" key="1">
    <citation type="journal article" date="2016" name="Insect Biochem. Mol. Biol.">
        <title>Multifaceted biological insights from a draft genome sequence of the tobacco hornworm moth, Manduca sexta.</title>
        <authorList>
            <person name="Kanost M.R."/>
            <person name="Arrese E.L."/>
            <person name="Cao X."/>
            <person name="Chen Y.R."/>
            <person name="Chellapilla S."/>
            <person name="Goldsmith M.R."/>
            <person name="Grosse-Wilde E."/>
            <person name="Heckel D.G."/>
            <person name="Herndon N."/>
            <person name="Jiang H."/>
            <person name="Papanicolaou A."/>
            <person name="Qu J."/>
            <person name="Soulages J.L."/>
            <person name="Vogel H."/>
            <person name="Walters J."/>
            <person name="Waterhouse R.M."/>
            <person name="Ahn S.J."/>
            <person name="Almeida F.C."/>
            <person name="An C."/>
            <person name="Aqrawi P."/>
            <person name="Bretschneider A."/>
            <person name="Bryant W.B."/>
            <person name="Bucks S."/>
            <person name="Chao H."/>
            <person name="Chevignon G."/>
            <person name="Christen J.M."/>
            <person name="Clarke D.F."/>
            <person name="Dittmer N.T."/>
            <person name="Ferguson L.C.F."/>
            <person name="Garavelou S."/>
            <person name="Gordon K.H.J."/>
            <person name="Gunaratna R.T."/>
            <person name="Han Y."/>
            <person name="Hauser F."/>
            <person name="He Y."/>
            <person name="Heidel-Fischer H."/>
            <person name="Hirsh A."/>
            <person name="Hu Y."/>
            <person name="Jiang H."/>
            <person name="Kalra D."/>
            <person name="Klinner C."/>
            <person name="Konig C."/>
            <person name="Kovar C."/>
            <person name="Kroll A.R."/>
            <person name="Kuwar S.S."/>
            <person name="Lee S.L."/>
            <person name="Lehman R."/>
            <person name="Li K."/>
            <person name="Li Z."/>
            <person name="Liang H."/>
            <person name="Lovelace S."/>
            <person name="Lu Z."/>
            <person name="Mansfield J.H."/>
            <person name="McCulloch K.J."/>
            <person name="Mathew T."/>
            <person name="Morton B."/>
            <person name="Muzny D.M."/>
            <person name="Neunemann D."/>
            <person name="Ongeri F."/>
            <person name="Pauchet Y."/>
            <person name="Pu L.L."/>
            <person name="Pyrousis I."/>
            <person name="Rao X.J."/>
            <person name="Redding A."/>
            <person name="Roesel C."/>
            <person name="Sanchez-Gracia A."/>
            <person name="Schaack S."/>
            <person name="Shukla A."/>
            <person name="Tetreau G."/>
            <person name="Wang Y."/>
            <person name="Xiong G.H."/>
            <person name="Traut W."/>
            <person name="Walsh T.K."/>
            <person name="Worley K.C."/>
            <person name="Wu D."/>
            <person name="Wu W."/>
            <person name="Wu Y.Q."/>
            <person name="Zhang X."/>
            <person name="Zou Z."/>
            <person name="Zucker H."/>
            <person name="Briscoe A.D."/>
            <person name="Burmester T."/>
            <person name="Clem R.J."/>
            <person name="Feyereisen R."/>
            <person name="Grimmelikhuijzen C.J.P."/>
            <person name="Hamodrakas S.J."/>
            <person name="Hansson B.S."/>
            <person name="Huguet E."/>
            <person name="Jermiin L.S."/>
            <person name="Lan Q."/>
            <person name="Lehman H.K."/>
            <person name="Lorenzen M."/>
            <person name="Merzendorfer H."/>
            <person name="Michalopoulos I."/>
            <person name="Morton D.B."/>
            <person name="Muthukrishnan S."/>
            <person name="Oakeshott J.G."/>
            <person name="Palmer W."/>
            <person name="Park Y."/>
            <person name="Passarelli A.L."/>
            <person name="Rozas J."/>
            <person name="Schwartz L.M."/>
            <person name="Smith W."/>
            <person name="Southgate A."/>
            <person name="Vilcinskas A."/>
            <person name="Vogt R."/>
            <person name="Wang P."/>
            <person name="Werren J."/>
            <person name="Yu X.Q."/>
            <person name="Zhou J.J."/>
            <person name="Brown S.J."/>
            <person name="Scherer S.E."/>
            <person name="Richards S."/>
            <person name="Blissard G.W."/>
        </authorList>
    </citation>
    <scope>NUCLEOTIDE SEQUENCE</scope>
</reference>
<feature type="domain" description="Serpin" evidence="4">
    <location>
        <begin position="315"/>
        <end position="667"/>
    </location>
</feature>
<feature type="compositionally biased region" description="Polar residues" evidence="3">
    <location>
        <begin position="40"/>
        <end position="52"/>
    </location>
</feature>
<evidence type="ECO:0000256" key="1">
    <source>
        <dbReference type="ARBA" id="ARBA00009500"/>
    </source>
</evidence>
<feature type="region of interest" description="Disordered" evidence="3">
    <location>
        <begin position="263"/>
        <end position="288"/>
    </location>
</feature>
<dbReference type="PANTHER" id="PTHR11461">
    <property type="entry name" value="SERINE PROTEASE INHIBITOR, SERPIN"/>
    <property type="match status" value="1"/>
</dbReference>
<evidence type="ECO:0000259" key="4">
    <source>
        <dbReference type="SMART" id="SM00093"/>
    </source>
</evidence>
<dbReference type="SMART" id="SM00093">
    <property type="entry name" value="SERPIN"/>
    <property type="match status" value="1"/>
</dbReference>
<sequence>MSATKLLCTTSNTQGTKEPCVTTRKNITKTMIDESGMGSIESSNKAMATTQRTSTEMSTKQSTTTETSTPPTTETSTIQSITTTEMSTTQSTTPCAPTTMSSESTTTEPSTIKSTTTTTTTEIPTTQSTTPCAPTTLSSESTTSEPSTIKTTTTTEMSTTQSTTPCAPTTMTSESTTPEPSTIQSTTTTTITEMSTTQSTTPCAPTTLSSESTTSEPSTTQSTTSKVSTTQSAITETSQSTQTAMTQSISSATSTTAATTMQVSTTQSTPSQMSTITSTTTTGSPISTMMTTTPAPKCDPTVYNRFIQGIIAYNGKLLNELVSATAGSSFVFSTTSIFYLLGNVGLFQTEPEIKETLTTLNLQNKEQIRCVYPENRIKFDKETSNMNYYYLDSVYVSMENPISDDFRDDSNIVFNNLVQNVNFTNRAQTTDEINQNSERRTNITDVVSPDLFNSSTSVFFVTSKSLKIDLQKMFKPSEIKERDFRSGSGKNVKVPTMFKREIFPFMDNDTLKAKIVKIPHQENNVSLIIVLPDSPSKINEIAKKLEDPQVFNTILNMDNSRPTIVNLYMPFINITDTMDLKNTLMKTTTLKIFDAESPSLNITANQQLLSVTEGRIKISLDMAGLEVTGKLTKSAIAKQSGLMVPLRDETMRVDHPFIFYYLVNNIPGLCGVYAL</sequence>
<feature type="region of interest" description="Disordered" evidence="3">
    <location>
        <begin position="37"/>
        <end position="243"/>
    </location>
</feature>
<comment type="similarity">
    <text evidence="1 2">Belongs to the serpin family.</text>
</comment>
<organism evidence="5 6">
    <name type="scientific">Manduca sexta</name>
    <name type="common">Tobacco hawkmoth</name>
    <name type="synonym">Tobacco hornworm</name>
    <dbReference type="NCBI Taxonomy" id="7130"/>
    <lineage>
        <taxon>Eukaryota</taxon>
        <taxon>Metazoa</taxon>
        <taxon>Ecdysozoa</taxon>
        <taxon>Arthropoda</taxon>
        <taxon>Hexapoda</taxon>
        <taxon>Insecta</taxon>
        <taxon>Pterygota</taxon>
        <taxon>Neoptera</taxon>
        <taxon>Endopterygota</taxon>
        <taxon>Lepidoptera</taxon>
        <taxon>Glossata</taxon>
        <taxon>Ditrysia</taxon>
        <taxon>Bombycoidea</taxon>
        <taxon>Sphingidae</taxon>
        <taxon>Sphinginae</taxon>
        <taxon>Sphingini</taxon>
        <taxon>Manduca</taxon>
    </lineage>
</organism>
<protein>
    <recommendedName>
        <fullName evidence="4">Serpin domain-containing protein</fullName>
    </recommendedName>
</protein>
<feature type="compositionally biased region" description="Low complexity" evidence="3">
    <location>
        <begin position="53"/>
        <end position="243"/>
    </location>
</feature>
<evidence type="ECO:0000256" key="2">
    <source>
        <dbReference type="RuleBase" id="RU000411"/>
    </source>
</evidence>
<evidence type="ECO:0000313" key="5">
    <source>
        <dbReference type="EMBL" id="KAG6460129.1"/>
    </source>
</evidence>
<dbReference type="GO" id="GO:0005615">
    <property type="term" value="C:extracellular space"/>
    <property type="evidence" value="ECO:0007669"/>
    <property type="project" value="InterPro"/>
</dbReference>
<keyword evidence="6" id="KW-1185">Reference proteome</keyword>
<reference evidence="5" key="2">
    <citation type="submission" date="2020-12" db="EMBL/GenBank/DDBJ databases">
        <authorList>
            <person name="Kanost M."/>
        </authorList>
    </citation>
    <scope>NUCLEOTIDE SEQUENCE</scope>
</reference>
<gene>
    <name evidence="5" type="ORF">O3G_MSEX011798</name>
</gene>
<dbReference type="AlphaFoldDB" id="A0A922CVR7"/>
<evidence type="ECO:0000256" key="3">
    <source>
        <dbReference type="SAM" id="MobiDB-lite"/>
    </source>
</evidence>
<dbReference type="GO" id="GO:0004867">
    <property type="term" value="F:serine-type endopeptidase inhibitor activity"/>
    <property type="evidence" value="ECO:0007669"/>
    <property type="project" value="InterPro"/>
</dbReference>
<comment type="caution">
    <text evidence="5">The sequence shown here is derived from an EMBL/GenBank/DDBJ whole genome shotgun (WGS) entry which is preliminary data.</text>
</comment>
<dbReference type="InterPro" id="IPR023796">
    <property type="entry name" value="Serpin_dom"/>
</dbReference>
<evidence type="ECO:0000313" key="6">
    <source>
        <dbReference type="Proteomes" id="UP000791440"/>
    </source>
</evidence>
<dbReference type="PANTHER" id="PTHR11461:SF211">
    <property type="entry name" value="GH10112P-RELATED"/>
    <property type="match status" value="1"/>
</dbReference>
<accession>A0A922CVR7</accession>
<dbReference type="InterPro" id="IPR000215">
    <property type="entry name" value="Serpin_fam"/>
</dbReference>
<dbReference type="Pfam" id="PF00079">
    <property type="entry name" value="Serpin"/>
    <property type="match status" value="1"/>
</dbReference>
<dbReference type="Proteomes" id="UP000791440">
    <property type="component" value="Unassembled WGS sequence"/>
</dbReference>